<comment type="similarity">
    <text evidence="9">Belongs to the monovalent cation:proton antiporter 2 (CPA2) transporter (TC 2.A.37) family. CHX (TC 2.A.37.4) subfamily.</text>
</comment>
<dbReference type="PANTHER" id="PTHR32468">
    <property type="entry name" value="CATION/H + ANTIPORTER"/>
    <property type="match status" value="1"/>
</dbReference>
<keyword evidence="15" id="KW-1185">Reference proteome</keyword>
<evidence type="ECO:0000256" key="10">
    <source>
        <dbReference type="SAM" id="Phobius"/>
    </source>
</evidence>
<feature type="domain" description="Cation/H+ exchanger transmembrane" evidence="11">
    <location>
        <begin position="65"/>
        <end position="438"/>
    </location>
</feature>
<dbReference type="Proteomes" id="UP000594263">
    <property type="component" value="Unplaced"/>
</dbReference>
<feature type="transmembrane region" description="Helical" evidence="10">
    <location>
        <begin position="54"/>
        <end position="74"/>
    </location>
</feature>
<dbReference type="GO" id="GO:0012505">
    <property type="term" value="C:endomembrane system"/>
    <property type="evidence" value="ECO:0007669"/>
    <property type="project" value="TreeGrafter"/>
</dbReference>
<evidence type="ECO:0000313" key="15">
    <source>
        <dbReference type="Proteomes" id="UP000594263"/>
    </source>
</evidence>
<keyword evidence="8 10" id="KW-0472">Membrane</keyword>
<reference evidence="14" key="1">
    <citation type="submission" date="2021-01" db="UniProtKB">
        <authorList>
            <consortium name="EnsemblPlants"/>
        </authorList>
    </citation>
    <scope>IDENTIFICATION</scope>
</reference>
<feature type="transmembrane region" description="Helical" evidence="10">
    <location>
        <begin position="359"/>
        <end position="383"/>
    </location>
</feature>
<protein>
    <recommendedName>
        <fullName evidence="16">Cation/H+ exchanger domain-containing protein</fullName>
    </recommendedName>
</protein>
<organism evidence="14 15">
    <name type="scientific">Kalanchoe fedtschenkoi</name>
    <name type="common">Lavender scallops</name>
    <name type="synonym">South American air plant</name>
    <dbReference type="NCBI Taxonomy" id="63787"/>
    <lineage>
        <taxon>Eukaryota</taxon>
        <taxon>Viridiplantae</taxon>
        <taxon>Streptophyta</taxon>
        <taxon>Embryophyta</taxon>
        <taxon>Tracheophyta</taxon>
        <taxon>Spermatophyta</taxon>
        <taxon>Magnoliopsida</taxon>
        <taxon>eudicotyledons</taxon>
        <taxon>Gunneridae</taxon>
        <taxon>Pentapetalae</taxon>
        <taxon>Saxifragales</taxon>
        <taxon>Crassulaceae</taxon>
        <taxon>Kalanchoe</taxon>
    </lineage>
</organism>
<keyword evidence="3" id="KW-0633">Potassium transport</keyword>
<evidence type="ECO:0000259" key="11">
    <source>
        <dbReference type="Pfam" id="PF00999"/>
    </source>
</evidence>
<dbReference type="GO" id="GO:0016020">
    <property type="term" value="C:membrane"/>
    <property type="evidence" value="ECO:0007669"/>
    <property type="project" value="UniProtKB-SubCell"/>
</dbReference>
<keyword evidence="7" id="KW-0406">Ion transport</keyword>
<feature type="transmembrane region" description="Helical" evidence="10">
    <location>
        <begin position="121"/>
        <end position="141"/>
    </location>
</feature>
<feature type="domain" description="Cation/H(+) antiporter central" evidence="12">
    <location>
        <begin position="510"/>
        <end position="649"/>
    </location>
</feature>
<feature type="domain" description="Cation/H(+) antiporter C-terminal" evidence="13">
    <location>
        <begin position="664"/>
        <end position="826"/>
    </location>
</feature>
<evidence type="ECO:0000256" key="6">
    <source>
        <dbReference type="ARBA" id="ARBA00022989"/>
    </source>
</evidence>
<keyword evidence="4 10" id="KW-0812">Transmembrane</keyword>
<dbReference type="Gramene" id="Kaladp0094s0138.1.v1.1">
    <property type="protein sequence ID" value="Kaladp0094s0138.1.v1.1"/>
    <property type="gene ID" value="Kaladp0094s0138.v1.1"/>
</dbReference>
<dbReference type="Pfam" id="PF23256">
    <property type="entry name" value="CHX17_2nd"/>
    <property type="match status" value="1"/>
</dbReference>
<feature type="transmembrane region" description="Helical" evidence="10">
    <location>
        <begin position="148"/>
        <end position="171"/>
    </location>
</feature>
<feature type="transmembrane region" description="Helical" evidence="10">
    <location>
        <begin position="238"/>
        <end position="261"/>
    </location>
</feature>
<accession>A0A7N1A652</accession>
<evidence type="ECO:0000256" key="3">
    <source>
        <dbReference type="ARBA" id="ARBA00022538"/>
    </source>
</evidence>
<dbReference type="AlphaFoldDB" id="A0A7N1A652"/>
<name>A0A7N1A652_KALFE</name>
<dbReference type="Gene3D" id="1.20.1530.20">
    <property type="match status" value="1"/>
</dbReference>
<dbReference type="GO" id="GO:0006813">
    <property type="term" value="P:potassium ion transport"/>
    <property type="evidence" value="ECO:0007669"/>
    <property type="project" value="UniProtKB-KW"/>
</dbReference>
<comment type="subcellular location">
    <subcellularLocation>
        <location evidence="1">Membrane</location>
        <topology evidence="1">Multi-pass membrane protein</topology>
    </subcellularLocation>
</comment>
<feature type="transmembrane region" description="Helical" evidence="10">
    <location>
        <begin position="390"/>
        <end position="409"/>
    </location>
</feature>
<proteinExistence type="inferred from homology"/>
<evidence type="ECO:0000256" key="1">
    <source>
        <dbReference type="ARBA" id="ARBA00004141"/>
    </source>
</evidence>
<dbReference type="PANTHER" id="PTHR32468:SF68">
    <property type="entry name" value="CATION_H+ EXCHANGER DOMAIN-CONTAINING PROTEIN"/>
    <property type="match status" value="1"/>
</dbReference>
<evidence type="ECO:0000256" key="4">
    <source>
        <dbReference type="ARBA" id="ARBA00022692"/>
    </source>
</evidence>
<evidence type="ECO:0000313" key="14">
    <source>
        <dbReference type="EnsemblPlants" id="Kaladp0094s0138.1.v1.1"/>
    </source>
</evidence>
<feature type="transmembrane region" description="Helical" evidence="10">
    <location>
        <begin position="421"/>
        <end position="444"/>
    </location>
</feature>
<dbReference type="EnsemblPlants" id="Kaladp0094s0138.1.v1.1">
    <property type="protein sequence ID" value="Kaladp0094s0138.1.v1.1"/>
    <property type="gene ID" value="Kaladp0094s0138.v1.1"/>
</dbReference>
<evidence type="ECO:0008006" key="16">
    <source>
        <dbReference type="Google" id="ProtNLM"/>
    </source>
</evidence>
<feature type="transmembrane region" description="Helical" evidence="10">
    <location>
        <begin position="871"/>
        <end position="895"/>
    </location>
</feature>
<dbReference type="GO" id="GO:0006885">
    <property type="term" value="P:regulation of pH"/>
    <property type="evidence" value="ECO:0007669"/>
    <property type="project" value="TreeGrafter"/>
</dbReference>
<feature type="transmembrane region" description="Helical" evidence="10">
    <location>
        <begin position="282"/>
        <end position="312"/>
    </location>
</feature>
<keyword evidence="6 10" id="KW-1133">Transmembrane helix</keyword>
<dbReference type="InterPro" id="IPR038770">
    <property type="entry name" value="Na+/solute_symporter_sf"/>
</dbReference>
<dbReference type="Pfam" id="PF23259">
    <property type="entry name" value="CHX17_C"/>
    <property type="match status" value="1"/>
</dbReference>
<evidence type="ECO:0000256" key="9">
    <source>
        <dbReference type="ARBA" id="ARBA00038341"/>
    </source>
</evidence>
<dbReference type="InterPro" id="IPR057290">
    <property type="entry name" value="CHX17_C"/>
</dbReference>
<evidence type="ECO:0000256" key="5">
    <source>
        <dbReference type="ARBA" id="ARBA00022958"/>
    </source>
</evidence>
<evidence type="ECO:0000259" key="13">
    <source>
        <dbReference type="Pfam" id="PF23259"/>
    </source>
</evidence>
<dbReference type="GO" id="GO:1902600">
    <property type="term" value="P:proton transmembrane transport"/>
    <property type="evidence" value="ECO:0007669"/>
    <property type="project" value="InterPro"/>
</dbReference>
<evidence type="ECO:0000256" key="8">
    <source>
        <dbReference type="ARBA" id="ARBA00023136"/>
    </source>
</evidence>
<evidence type="ECO:0000256" key="2">
    <source>
        <dbReference type="ARBA" id="ARBA00022448"/>
    </source>
</evidence>
<keyword evidence="5" id="KW-0630">Potassium</keyword>
<sequence length="921" mass="103320">MKLDENGFVVTDLAIREMTFCHDRLQISNGTATDDAYKSIWQYSGVLNQAFSSFLFYLVFVNITLRLFLILLKFKFLRQPRFVGELLAGILMGPAILGKLNQSIFHFIFNVKQFRILETVAGLALTYSMFLTGLETGFTSVRHASSKALYVGIAGVVVPFFVGCGICWLLDRRLNTGPLFWGAALSITSFPVVTRIIADLKLIHTEFGQLAMSTASVSDVASWVTISLSLGLSTGTHFSPWPLVSFVAFILVCVYGVRPALKKLLARFDAEGYVYNARHMQYVLLAVTVCSLLTDMIGLASFSGALVLGLVIPSGDFTAEIVERLGDVVDKVLLPLYFVEIGLRCNFEVFDQTSDSELLLIWSCISVACFVKIGSTILTAWFHGMTLKETLSIGVLLNTKGIVALVIMNEGFVRGVLSLKAFQSLVLAVGIMTAVVRPTISYVYRPSRSWMRHKRRSLLIDLNTDDYIDDDDEEEEDKELRILVCVLEMRSVPGLISIIELSNPPSESPMVVFLLHLVELLGNTATLLIIHNTDRKSSSNHKRRLKKSRQVAQSEQIVQAFREFEYETKGQLFIQPFTTMSPFATMDEDICGIAVDKKASLIIIPYHKHILEGGIKLEEEDKLLKQLNNRVLDHSPCSIGILVDRGLGSLPLLANLEGFPRRIACIFVSGPDDREALFYALRMAAHSKVKLDIVRLVSNDDSELERRMEIDDEEGGRGILDIIADYEKNKKLDIEFLKRFQDKITRGGNIGYFEICSNSSEGTMEILKEMAGKYELFVVGRGKRTIAPATVGMLEWAENPELGLLGDALLSTELAATSSLLVVQQYWEPEAVTTGVTLDEKVYDDRWMDVEKEEGEGRPKFMGKSSHPPHFFIIFNYFSIFFYMSLNRIFFIHLYLSLNNLNMYLISTNILKCHILIISLS</sequence>
<dbReference type="GO" id="GO:0015297">
    <property type="term" value="F:antiporter activity"/>
    <property type="evidence" value="ECO:0007669"/>
    <property type="project" value="InterPro"/>
</dbReference>
<dbReference type="InterPro" id="IPR050794">
    <property type="entry name" value="CPA2_transporter"/>
</dbReference>
<dbReference type="InterPro" id="IPR057291">
    <property type="entry name" value="CHX17_2nd"/>
</dbReference>
<keyword evidence="2" id="KW-0813">Transport</keyword>
<dbReference type="Gene3D" id="3.40.50.12370">
    <property type="match status" value="1"/>
</dbReference>
<feature type="transmembrane region" description="Helical" evidence="10">
    <location>
        <begin position="86"/>
        <end position="109"/>
    </location>
</feature>
<evidence type="ECO:0000256" key="7">
    <source>
        <dbReference type="ARBA" id="ARBA00023065"/>
    </source>
</evidence>
<feature type="transmembrane region" description="Helical" evidence="10">
    <location>
        <begin position="177"/>
        <end position="198"/>
    </location>
</feature>
<evidence type="ECO:0000259" key="12">
    <source>
        <dbReference type="Pfam" id="PF23256"/>
    </source>
</evidence>
<dbReference type="Pfam" id="PF00999">
    <property type="entry name" value="Na_H_Exchanger"/>
    <property type="match status" value="1"/>
</dbReference>
<dbReference type="InterPro" id="IPR006153">
    <property type="entry name" value="Cation/H_exchanger_TM"/>
</dbReference>